<feature type="repeat" description="PPR" evidence="2">
    <location>
        <begin position="322"/>
        <end position="356"/>
    </location>
</feature>
<feature type="region of interest" description="Disordered" evidence="3">
    <location>
        <begin position="1"/>
        <end position="21"/>
    </location>
</feature>
<feature type="repeat" description="PPR" evidence="2">
    <location>
        <begin position="291"/>
        <end position="321"/>
    </location>
</feature>
<gene>
    <name evidence="5" type="primary">LOC104726490</name>
</gene>
<evidence type="ECO:0000313" key="4">
    <source>
        <dbReference type="Proteomes" id="UP000694864"/>
    </source>
</evidence>
<reference evidence="5" key="2">
    <citation type="submission" date="2025-08" db="UniProtKB">
        <authorList>
            <consortium name="RefSeq"/>
        </authorList>
    </citation>
    <scope>IDENTIFICATION</scope>
    <source>
        <tissue evidence="5">Leaf</tissue>
    </source>
</reference>
<dbReference type="GeneID" id="104726490"/>
<evidence type="ECO:0000256" key="2">
    <source>
        <dbReference type="PROSITE-ProRule" id="PRU00708"/>
    </source>
</evidence>
<dbReference type="PANTHER" id="PTHR47926">
    <property type="entry name" value="PENTATRICOPEPTIDE REPEAT-CONTAINING PROTEIN"/>
    <property type="match status" value="1"/>
</dbReference>
<dbReference type="InterPro" id="IPR046960">
    <property type="entry name" value="PPR_At4g14850-like_plant"/>
</dbReference>
<sequence>MISSLTMAISGGPSAIRRDPDSNTLRLSRRKTLISLLRNCKNISQVPSIHAMIIRTFHDQDAFVVFELIRVCSALDSIDYACDVFRYVPNPNVYLYTAMIDGFVSSGRSADGVSLYRKMVQSSVSPDNYVITSVLKACGLEGCREIHAQVLKLGFGSSRSVGLKLMELYGKSGELVDAKKVFDEMPERDQVAATVMINCYSERGCIEEALELFQDVKVKDTVCWTAMIDGLVRNREMNKALELFRGMQMEEGVSPNEFTAVCVLSACSDLGALELGRWVHSFVENRKMELSNFVGNALINMYSRCGDINEAKRVFRGMRDKDVISYNTMISGLAMHGASFEAINEFRDLVNRGFRPNQVTLVALLNACSHGGLLDIGLEVFNSMYRVFNVEPQIEHYGCIVDILGRVGRLEEAYRFIENMPIEPDHIMLGALLSACKIHGNMELGEKIAKRLLESDNPDSGTYVLLSNIYASSGRWKETTEIRESMRESGIEKEPGCSTIEVDNQMHEFLAGDTAHPHKDAVYQRLQELNQILRFKENETDTIIGVAGHH</sequence>
<name>A0ABM0UNA2_CAMSA</name>
<dbReference type="NCBIfam" id="TIGR00756">
    <property type="entry name" value="PPR"/>
    <property type="match status" value="5"/>
</dbReference>
<protein>
    <submittedName>
        <fullName evidence="5">Pentatricopeptide repeat-containing protein At5g59200, chloroplastic</fullName>
    </submittedName>
</protein>
<dbReference type="PROSITE" id="PS51375">
    <property type="entry name" value="PPR"/>
    <property type="match status" value="5"/>
</dbReference>
<keyword evidence="1" id="KW-0677">Repeat</keyword>
<dbReference type="InterPro" id="IPR046848">
    <property type="entry name" value="E_motif"/>
</dbReference>
<dbReference type="Gene3D" id="1.25.40.10">
    <property type="entry name" value="Tetratricopeptide repeat domain"/>
    <property type="match status" value="4"/>
</dbReference>
<dbReference type="InterPro" id="IPR002885">
    <property type="entry name" value="PPR_rpt"/>
</dbReference>
<feature type="repeat" description="PPR" evidence="2">
    <location>
        <begin position="92"/>
        <end position="126"/>
    </location>
</feature>
<evidence type="ECO:0000256" key="3">
    <source>
        <dbReference type="SAM" id="MobiDB-lite"/>
    </source>
</evidence>
<dbReference type="InterPro" id="IPR011990">
    <property type="entry name" value="TPR-like_helical_dom_sf"/>
</dbReference>
<feature type="repeat" description="PPR" evidence="2">
    <location>
        <begin position="459"/>
        <end position="493"/>
    </location>
</feature>
<dbReference type="Pfam" id="PF20431">
    <property type="entry name" value="E_motif"/>
    <property type="match status" value="1"/>
</dbReference>
<feature type="repeat" description="PPR" evidence="2">
    <location>
        <begin position="220"/>
        <end position="255"/>
    </location>
</feature>
<dbReference type="RefSeq" id="XP_010443660.1">
    <property type="nucleotide sequence ID" value="XM_010445358.2"/>
</dbReference>
<proteinExistence type="predicted"/>
<dbReference type="PANTHER" id="PTHR47926:SF456">
    <property type="entry name" value="PENTATRICOPEPTIDE REPEAT-CONTAINING PROTEIN ELI1, CHLOROPLASTIC"/>
    <property type="match status" value="1"/>
</dbReference>
<accession>A0ABM0UNA2</accession>
<reference evidence="4" key="1">
    <citation type="journal article" date="2014" name="Nat. Commun.">
        <title>The emerging biofuel crop Camelina sativa retains a highly undifferentiated hexaploid genome structure.</title>
        <authorList>
            <person name="Kagale S."/>
            <person name="Koh C."/>
            <person name="Nixon J."/>
            <person name="Bollina V."/>
            <person name="Clarke W.E."/>
            <person name="Tuteja R."/>
            <person name="Spillane C."/>
            <person name="Robinson S.J."/>
            <person name="Links M.G."/>
            <person name="Clarke C."/>
            <person name="Higgins E.E."/>
            <person name="Huebert T."/>
            <person name="Sharpe A.G."/>
            <person name="Parkin I.A."/>
        </authorList>
    </citation>
    <scope>NUCLEOTIDE SEQUENCE [LARGE SCALE GENOMIC DNA]</scope>
    <source>
        <strain evidence="4">cv. DH55</strain>
    </source>
</reference>
<dbReference type="Proteomes" id="UP000694864">
    <property type="component" value="Chromosome 11"/>
</dbReference>
<dbReference type="Pfam" id="PF01535">
    <property type="entry name" value="PPR"/>
    <property type="match status" value="3"/>
</dbReference>
<keyword evidence="4" id="KW-1185">Reference proteome</keyword>
<organism evidence="4 5">
    <name type="scientific">Camelina sativa</name>
    <name type="common">False flax</name>
    <name type="synonym">Myagrum sativum</name>
    <dbReference type="NCBI Taxonomy" id="90675"/>
    <lineage>
        <taxon>Eukaryota</taxon>
        <taxon>Viridiplantae</taxon>
        <taxon>Streptophyta</taxon>
        <taxon>Embryophyta</taxon>
        <taxon>Tracheophyta</taxon>
        <taxon>Spermatophyta</taxon>
        <taxon>Magnoliopsida</taxon>
        <taxon>eudicotyledons</taxon>
        <taxon>Gunneridae</taxon>
        <taxon>Pentapetalae</taxon>
        <taxon>rosids</taxon>
        <taxon>malvids</taxon>
        <taxon>Brassicales</taxon>
        <taxon>Brassicaceae</taxon>
        <taxon>Camelineae</taxon>
        <taxon>Camelina</taxon>
    </lineage>
</organism>
<evidence type="ECO:0000313" key="5">
    <source>
        <dbReference type="RefSeq" id="XP_010443660.1"/>
    </source>
</evidence>
<evidence type="ECO:0000256" key="1">
    <source>
        <dbReference type="ARBA" id="ARBA00022737"/>
    </source>
</evidence>
<dbReference type="Pfam" id="PF13041">
    <property type="entry name" value="PPR_2"/>
    <property type="match status" value="3"/>
</dbReference>